<dbReference type="InterPro" id="IPR019734">
    <property type="entry name" value="TPR_rpt"/>
</dbReference>
<feature type="compositionally biased region" description="Polar residues" evidence="4">
    <location>
        <begin position="279"/>
        <end position="292"/>
    </location>
</feature>
<organism evidence="5 6">
    <name type="scientific">Candida boidinii</name>
    <name type="common">Yeast</name>
    <dbReference type="NCBI Taxonomy" id="5477"/>
    <lineage>
        <taxon>Eukaryota</taxon>
        <taxon>Fungi</taxon>
        <taxon>Dikarya</taxon>
        <taxon>Ascomycota</taxon>
        <taxon>Saccharomycotina</taxon>
        <taxon>Pichiomycetes</taxon>
        <taxon>Pichiales</taxon>
        <taxon>Pichiaceae</taxon>
        <taxon>Ogataea</taxon>
        <taxon>Ogataea/Candida clade</taxon>
    </lineage>
</organism>
<comment type="similarity">
    <text evidence="2">Belongs to the APC3/CDC27 family.</text>
</comment>
<feature type="repeat" description="TPR" evidence="3">
    <location>
        <begin position="647"/>
        <end position="680"/>
    </location>
</feature>
<dbReference type="PROSITE" id="PS50005">
    <property type="entry name" value="TPR"/>
    <property type="match status" value="5"/>
</dbReference>
<dbReference type="PANTHER" id="PTHR12558">
    <property type="entry name" value="CELL DIVISION CYCLE 16,23,27"/>
    <property type="match status" value="1"/>
</dbReference>
<dbReference type="Pfam" id="PF13181">
    <property type="entry name" value="TPR_8"/>
    <property type="match status" value="3"/>
</dbReference>
<dbReference type="Pfam" id="PF00515">
    <property type="entry name" value="TPR_1"/>
    <property type="match status" value="1"/>
</dbReference>
<dbReference type="SUPFAM" id="SSF81901">
    <property type="entry name" value="HCP-like"/>
    <property type="match status" value="1"/>
</dbReference>
<dbReference type="AlphaFoldDB" id="A0A9W6T0C5"/>
<evidence type="ECO:0000256" key="3">
    <source>
        <dbReference type="PROSITE-ProRule" id="PRU00339"/>
    </source>
</evidence>
<dbReference type="GO" id="GO:0016567">
    <property type="term" value="P:protein ubiquitination"/>
    <property type="evidence" value="ECO:0007669"/>
    <property type="project" value="TreeGrafter"/>
</dbReference>
<proteinExistence type="inferred from homology"/>
<feature type="repeat" description="TPR" evidence="3">
    <location>
        <begin position="783"/>
        <end position="816"/>
    </location>
</feature>
<dbReference type="SUPFAM" id="SSF48452">
    <property type="entry name" value="TPR-like"/>
    <property type="match status" value="2"/>
</dbReference>
<feature type="region of interest" description="Disordered" evidence="4">
    <location>
        <begin position="256"/>
        <end position="292"/>
    </location>
</feature>
<keyword evidence="1 3" id="KW-0802">TPR repeat</keyword>
<feature type="compositionally biased region" description="Polar residues" evidence="4">
    <location>
        <begin position="345"/>
        <end position="368"/>
    </location>
</feature>
<name>A0A9W6T0C5_CANBO</name>
<dbReference type="Gene3D" id="1.25.40.10">
    <property type="entry name" value="Tetratricopeptide repeat domain"/>
    <property type="match status" value="4"/>
</dbReference>
<evidence type="ECO:0000256" key="1">
    <source>
        <dbReference type="ARBA" id="ARBA00022803"/>
    </source>
</evidence>
<feature type="repeat" description="TPR" evidence="3">
    <location>
        <begin position="613"/>
        <end position="646"/>
    </location>
</feature>
<dbReference type="Proteomes" id="UP001165120">
    <property type="component" value="Unassembled WGS sequence"/>
</dbReference>
<dbReference type="Pfam" id="PF12895">
    <property type="entry name" value="ANAPC3"/>
    <property type="match status" value="1"/>
</dbReference>
<dbReference type="GO" id="GO:0005680">
    <property type="term" value="C:anaphase-promoting complex"/>
    <property type="evidence" value="ECO:0007669"/>
    <property type="project" value="TreeGrafter"/>
</dbReference>
<keyword evidence="6" id="KW-1185">Reference proteome</keyword>
<protein>
    <submittedName>
        <fullName evidence="5">Unnamed protein product</fullName>
    </submittedName>
</protein>
<dbReference type="InterPro" id="IPR011990">
    <property type="entry name" value="TPR-like_helical_dom_sf"/>
</dbReference>
<gene>
    <name evidence="5" type="ORF">Cboi02_000334400</name>
</gene>
<dbReference type="PANTHER" id="PTHR12558:SF13">
    <property type="entry name" value="CELL DIVISION CYCLE PROTEIN 27 HOMOLOG"/>
    <property type="match status" value="1"/>
</dbReference>
<sequence length="842" mass="95127">MDQAIHKLRSTIVYSLNHDLLETAEFTSERLIAIDPNNLDSIFLYGLVLYKSQRYNAAYNIVSKYSFHHVGCSYIYAKCALKLDLSMMGVSALQKTYPIWSHEDYDSQLQQQQNQQQQHLNQEHLHHQQQQQQQQHHHNPVSTPLICQYTPDTIACYMLLAKLYAIVGDSKRSAINYVQVLKLNPYIFQAFEELCRLGIKVRVNSIYKVNSLDEFSNRLFNTNNSNNSNNQKTNKIDKSKDLEIFDDNSYNINKFSKKNSTSYNDRDTIYTKSPDSHFKSNNSGGDHSFESLTDNQNQELHNTNVNSAYPVTPRIKQIKVPDAPVRRSTRSSTFEGFKQPILPSLSMNTGSSGQMSSSLLAPNPSSVDTLPRKSARNSSSITSRLLNYPLNTLTSSTSKTNNSSAAGAASGATGGNFSAPSSSSSSSYAVASSDIKLKPELSKTSGIKRVIGATFGISDPSNSGSSIKRSSLGDHQNNLFINSSSIRRNSIIDDHTGGNGMSSADQILAPLYLKLAKGYKSMSSFDCFKAIRIFDSLPENEKNTPWVLGKLGRLHFEIVNYEEAENYFVKLRKLDRTRIKDMEYYSTLLWHLHKETELSFLSHELHEINKNSAESWVAIGNLFSLKREADEAIKCFQKAGISNPNFAYAFTLQGHEYLSNDAFENALECFRHALLLDRRHYNAFYGIGMAYLKLGDFRKAEFHFRKAVEINPVNVILICCVGMVLEKLGKKELALRQYMFASKLQPLSMLALFKKAQAYFSLQDYESALKDFEKLEVLAPDEASVHYLLGKLYRFKGRKNDAIKQFTIALNLDPKGSHLIREALESLDDDDEDEEFIGNENI</sequence>
<dbReference type="PROSITE" id="PS50293">
    <property type="entry name" value="TPR_REGION"/>
    <property type="match status" value="1"/>
</dbReference>
<dbReference type="GO" id="GO:0005737">
    <property type="term" value="C:cytoplasm"/>
    <property type="evidence" value="ECO:0007669"/>
    <property type="project" value="TreeGrafter"/>
</dbReference>
<dbReference type="GO" id="GO:0007091">
    <property type="term" value="P:metaphase/anaphase transition of mitotic cell cycle"/>
    <property type="evidence" value="ECO:0007669"/>
    <property type="project" value="TreeGrafter"/>
</dbReference>
<feature type="compositionally biased region" description="Basic and acidic residues" evidence="4">
    <location>
        <begin position="264"/>
        <end position="278"/>
    </location>
</feature>
<evidence type="ECO:0000256" key="2">
    <source>
        <dbReference type="ARBA" id="ARBA00038210"/>
    </source>
</evidence>
<dbReference type="GO" id="GO:0051301">
    <property type="term" value="P:cell division"/>
    <property type="evidence" value="ECO:0007669"/>
    <property type="project" value="TreeGrafter"/>
</dbReference>
<feature type="region of interest" description="Disordered" evidence="4">
    <location>
        <begin position="394"/>
        <end position="424"/>
    </location>
</feature>
<feature type="region of interest" description="Disordered" evidence="4">
    <location>
        <begin position="304"/>
        <end position="382"/>
    </location>
</feature>
<dbReference type="EMBL" id="BSXN01001141">
    <property type="protein sequence ID" value="GME71777.1"/>
    <property type="molecule type" value="Genomic_DNA"/>
</dbReference>
<dbReference type="Pfam" id="PF13432">
    <property type="entry name" value="TPR_16"/>
    <property type="match status" value="1"/>
</dbReference>
<reference evidence="5" key="1">
    <citation type="submission" date="2023-04" db="EMBL/GenBank/DDBJ databases">
        <title>Candida boidinii NBRC 10035.</title>
        <authorList>
            <person name="Ichikawa N."/>
            <person name="Sato H."/>
            <person name="Tonouchi N."/>
        </authorList>
    </citation>
    <scope>NUCLEOTIDE SEQUENCE</scope>
    <source>
        <strain evidence="5">NBRC 10035</strain>
    </source>
</reference>
<feature type="region of interest" description="Disordered" evidence="4">
    <location>
        <begin position="111"/>
        <end position="137"/>
    </location>
</feature>
<evidence type="ECO:0000256" key="4">
    <source>
        <dbReference type="SAM" id="MobiDB-lite"/>
    </source>
</evidence>
<dbReference type="SMART" id="SM00028">
    <property type="entry name" value="TPR"/>
    <property type="match status" value="8"/>
</dbReference>
<evidence type="ECO:0000313" key="6">
    <source>
        <dbReference type="Proteomes" id="UP001165120"/>
    </source>
</evidence>
<feature type="repeat" description="TPR" evidence="3">
    <location>
        <begin position="681"/>
        <end position="714"/>
    </location>
</feature>
<dbReference type="GO" id="GO:0031145">
    <property type="term" value="P:anaphase-promoting complex-dependent catabolic process"/>
    <property type="evidence" value="ECO:0007669"/>
    <property type="project" value="TreeGrafter"/>
</dbReference>
<accession>A0A9W6T0C5</accession>
<evidence type="ECO:0000313" key="5">
    <source>
        <dbReference type="EMBL" id="GME71777.1"/>
    </source>
</evidence>
<comment type="caution">
    <text evidence="5">The sequence shown here is derived from an EMBL/GenBank/DDBJ whole genome shotgun (WGS) entry which is preliminary data.</text>
</comment>
<feature type="compositionally biased region" description="Low complexity" evidence="4">
    <location>
        <begin position="111"/>
        <end position="120"/>
    </location>
</feature>
<feature type="repeat" description="TPR" evidence="3">
    <location>
        <begin position="749"/>
        <end position="782"/>
    </location>
</feature>